<dbReference type="RefSeq" id="XP_015703080.1">
    <property type="nucleotide sequence ID" value="XM_015847291.1"/>
</dbReference>
<dbReference type="Proteomes" id="UP000002059">
    <property type="component" value="Partially assembled WGS sequence"/>
</dbReference>
<gene>
    <name evidence="2" type="ORF">PAAG_11692</name>
</gene>
<dbReference type="VEuPathDB" id="FungiDB:PAAG_11692"/>
<sequence>MPANLYFLPGFSRTGQKALQVYLELLSMAQFLLSVVLFIPIYFESFLQLEPVPVSIDMLPLCTIISLSALVTAFGDWYSNRYSGPYGLVGSLPTAGTGLLTLFNRKASRSRRPGLQTSEAMGLGIIFPTLIISLQMRSDGAVSGVALCSGMFSNTFSAEVAEREPLPRGLSLSSDGNSALALIPLLKKLDISVHDT</sequence>
<organism evidence="2 3">
    <name type="scientific">Paracoccidioides lutzii (strain ATCC MYA-826 / Pb01)</name>
    <name type="common">Paracoccidioides brasiliensis</name>
    <dbReference type="NCBI Taxonomy" id="502779"/>
    <lineage>
        <taxon>Eukaryota</taxon>
        <taxon>Fungi</taxon>
        <taxon>Dikarya</taxon>
        <taxon>Ascomycota</taxon>
        <taxon>Pezizomycotina</taxon>
        <taxon>Eurotiomycetes</taxon>
        <taxon>Eurotiomycetidae</taxon>
        <taxon>Onygenales</taxon>
        <taxon>Ajellomycetaceae</taxon>
        <taxon>Paracoccidioides</taxon>
    </lineage>
</organism>
<dbReference type="GeneID" id="26970602"/>
<dbReference type="KEGG" id="pbl:PAAG_11692"/>
<reference evidence="2 3" key="1">
    <citation type="journal article" date="2011" name="PLoS Genet.">
        <title>Comparative genomic analysis of human fungal pathogens causing paracoccidioidomycosis.</title>
        <authorList>
            <person name="Desjardins C.A."/>
            <person name="Champion M.D."/>
            <person name="Holder J.W."/>
            <person name="Muszewska A."/>
            <person name="Goldberg J."/>
            <person name="Bailao A.M."/>
            <person name="Brigido M.M."/>
            <person name="Ferreira M.E."/>
            <person name="Garcia A.M."/>
            <person name="Grynberg M."/>
            <person name="Gujja S."/>
            <person name="Heiman D.I."/>
            <person name="Henn M.R."/>
            <person name="Kodira C.D."/>
            <person name="Leon-Narvaez H."/>
            <person name="Longo L.V."/>
            <person name="Ma L.J."/>
            <person name="Malavazi I."/>
            <person name="Matsuo A.L."/>
            <person name="Morais F.V."/>
            <person name="Pereira M."/>
            <person name="Rodriguez-Brito S."/>
            <person name="Sakthikumar S."/>
            <person name="Salem-Izacc S.M."/>
            <person name="Sykes S.M."/>
            <person name="Teixeira M.M."/>
            <person name="Vallejo M.C."/>
            <person name="Walter M.E."/>
            <person name="Yandava C."/>
            <person name="Young S."/>
            <person name="Zeng Q."/>
            <person name="Zucker J."/>
            <person name="Felipe M.S."/>
            <person name="Goldman G.H."/>
            <person name="Haas B.J."/>
            <person name="McEwen J.G."/>
            <person name="Nino-Vega G."/>
            <person name="Puccia R."/>
            <person name="San-Blas G."/>
            <person name="Soares C.M."/>
            <person name="Birren B.W."/>
            <person name="Cuomo C.A."/>
        </authorList>
    </citation>
    <scope>NUCLEOTIDE SEQUENCE [LARGE SCALE GENOMIC DNA]</scope>
    <source>
        <strain evidence="3">ATCC MYA-826 / Pb01</strain>
    </source>
</reference>
<keyword evidence="1" id="KW-0812">Transmembrane</keyword>
<feature type="transmembrane region" description="Helical" evidence="1">
    <location>
        <begin position="55"/>
        <end position="74"/>
    </location>
</feature>
<evidence type="ECO:0000256" key="1">
    <source>
        <dbReference type="SAM" id="Phobius"/>
    </source>
</evidence>
<keyword evidence="3" id="KW-1185">Reference proteome</keyword>
<keyword evidence="1" id="KW-1133">Transmembrane helix</keyword>
<keyword evidence="1" id="KW-0472">Membrane</keyword>
<evidence type="ECO:0000313" key="3">
    <source>
        <dbReference type="Proteomes" id="UP000002059"/>
    </source>
</evidence>
<protein>
    <submittedName>
        <fullName evidence="2">Uncharacterized protein</fullName>
    </submittedName>
</protein>
<dbReference type="OrthoDB" id="4139357at2759"/>
<dbReference type="EMBL" id="KN293999">
    <property type="protein sequence ID" value="KGQ01566.1"/>
    <property type="molecule type" value="Genomic_DNA"/>
</dbReference>
<feature type="transmembrane region" description="Helical" evidence="1">
    <location>
        <begin position="20"/>
        <end position="43"/>
    </location>
</feature>
<dbReference type="AlphaFoldDB" id="A0A0A2V189"/>
<accession>A0A0A2V189</accession>
<proteinExistence type="predicted"/>
<name>A0A0A2V189_PARBA</name>
<evidence type="ECO:0000313" key="2">
    <source>
        <dbReference type="EMBL" id="KGQ01566.1"/>
    </source>
</evidence>
<dbReference type="HOGENOM" id="CLU_1390635_0_0_1"/>
<feature type="transmembrane region" description="Helical" evidence="1">
    <location>
        <begin position="86"/>
        <end position="103"/>
    </location>
</feature>